<evidence type="ECO:0000256" key="1">
    <source>
        <dbReference type="ARBA" id="ARBA00001933"/>
    </source>
</evidence>
<dbReference type="InterPro" id="IPR015421">
    <property type="entry name" value="PyrdxlP-dep_Trfase_major"/>
</dbReference>
<dbReference type="Gene3D" id="3.90.1150.10">
    <property type="entry name" value="Aspartate Aminotransferase, domain 1"/>
    <property type="match status" value="1"/>
</dbReference>
<name>A0ABN6VML8_9HYPH</name>
<dbReference type="InterPro" id="IPR050103">
    <property type="entry name" value="Class-III_PLP-dep_AT"/>
</dbReference>
<sequence length="847" mass="92663">MKFGFIAHPTSIGLKRYVKMIDMVERTSRDLHDGYSRELWSRRNLVPFMEFAPIRSACGAECAGWVQYLPLTAEEMLDEPQIILRRVVEGVEQMADKGADLVGLGGFTSIIGRRALETAKRASVPVTSGNSLTSYAGFKGLRKVFELMRLDPEAHRVAVVGFPGSICLAIARMLLEIGVCLDLVHRPGANPDDVLSHVPPEWRNRVTLTGEVADCYPMDRFFVAATSTGGVIDADRLLPGSVVIDVGLPLDVKRGSQRRDDILVIDGGCLTGSGAVRLGTESMNFSVKQQLNGCLAETMVLALEGRAERFSIGRELPPEKVAEIGRIAERHGFVPYPLASYGERLAEDTIASFRRFHLKPNGVRGQTAPPVGEIETPATGGRDSRLQTINRYRRHINPMMADFLHMLHCDHVFAKGEGCVLTDTEGRRFLDMVAGYGCLNLGHNPPVVVDALQRFLAEAQPNFVQYVSLPERTALLAERLCEMVGGGLQRAFFSNSGAEAIEAAIKLAKAANPRPRLLFAENSYHGKTLGALSVTGRDKHQRVFRPLLPGCFGVPFGDLQALERELAKGDVSAFVVEPIQGEGGVIVPPLGYLAGVQDLCRRFNALLIVDEVQTGLGRTGRMLASQWDGLEPDILALSKSLSGGLVPIGATLSKPEAWDAAYATADRFLLHTSTFGGCNFAAVAGLATLDCLIEQNLPARAEELGAYFKNELTRVAADYPFVAEVRGRGLMLAIQFASDFRGCVAASAKEFATRLPGDWHLTWRFLPDAVRDDLMHAMNKMEETLGEMFCMRFVTKLGNDHNILTFVTANSSTVIRIQPPLIITREQIDAFVRAFAVVCDEMSTFLD</sequence>
<keyword evidence="2" id="KW-0808">Transferase</keyword>
<keyword evidence="4" id="KW-0614">Plasmid</keyword>
<dbReference type="InterPro" id="IPR005814">
    <property type="entry name" value="Aminotrans_3"/>
</dbReference>
<dbReference type="Pfam" id="PF00202">
    <property type="entry name" value="Aminotran_3"/>
    <property type="match status" value="1"/>
</dbReference>
<dbReference type="PANTHER" id="PTHR11986:SF121">
    <property type="entry name" value="BLR3010 PROTEIN"/>
    <property type="match status" value="1"/>
</dbReference>
<dbReference type="PANTHER" id="PTHR11986">
    <property type="entry name" value="AMINOTRANSFERASE CLASS III"/>
    <property type="match status" value="1"/>
</dbReference>
<dbReference type="InterPro" id="IPR015422">
    <property type="entry name" value="PyrdxlP-dep_Trfase_small"/>
</dbReference>
<reference evidence="4 5" key="1">
    <citation type="journal article" date="2023" name="Int. J. Syst. Evol. Microbiol.">
        <title>Methylocystis iwaonis sp. nov., a type II methane-oxidizing bacterium from surface soil of a rice paddy field in Japan, and emended description of the genus Methylocystis (ex Whittenbury et al. 1970) Bowman et al. 1993.</title>
        <authorList>
            <person name="Kaise H."/>
            <person name="Sawadogo J.B."/>
            <person name="Alam M.S."/>
            <person name="Ueno C."/>
            <person name="Dianou D."/>
            <person name="Shinjo R."/>
            <person name="Asakawa S."/>
        </authorList>
    </citation>
    <scope>NUCLEOTIDE SEQUENCE [LARGE SCALE GENOMIC DNA]</scope>
    <source>
        <strain evidence="4 5">SS37A-Re</strain>
    </source>
</reference>
<dbReference type="Proteomes" id="UP001317629">
    <property type="component" value="Plasmid pSS37A-Re-1"/>
</dbReference>
<protein>
    <recommendedName>
        <fullName evidence="6">Aminotransferase class III-fold pyridoxal phosphate-dependent enzyme</fullName>
    </recommendedName>
</protein>
<dbReference type="EMBL" id="AP027143">
    <property type="protein sequence ID" value="BDV36236.1"/>
    <property type="molecule type" value="Genomic_DNA"/>
</dbReference>
<dbReference type="SUPFAM" id="SSF53383">
    <property type="entry name" value="PLP-dependent transferases"/>
    <property type="match status" value="1"/>
</dbReference>
<keyword evidence="3" id="KW-0663">Pyridoxal phosphate</keyword>
<dbReference type="Gene3D" id="3.40.50.720">
    <property type="entry name" value="NAD(P)-binding Rossmann-like Domain"/>
    <property type="match status" value="1"/>
</dbReference>
<evidence type="ECO:0000256" key="2">
    <source>
        <dbReference type="ARBA" id="ARBA00022576"/>
    </source>
</evidence>
<evidence type="ECO:0008006" key="6">
    <source>
        <dbReference type="Google" id="ProtNLM"/>
    </source>
</evidence>
<geneLocation type="plasmid" evidence="4 5">
    <name>pSS37A-Re-1</name>
</geneLocation>
<evidence type="ECO:0000256" key="3">
    <source>
        <dbReference type="ARBA" id="ARBA00022898"/>
    </source>
</evidence>
<organism evidence="4 5">
    <name type="scientific">Methylocystis iwaonis</name>
    <dbReference type="NCBI Taxonomy" id="2885079"/>
    <lineage>
        <taxon>Bacteria</taxon>
        <taxon>Pseudomonadati</taxon>
        <taxon>Pseudomonadota</taxon>
        <taxon>Alphaproteobacteria</taxon>
        <taxon>Hyphomicrobiales</taxon>
        <taxon>Methylocystaceae</taxon>
        <taxon>Methylocystis</taxon>
    </lineage>
</organism>
<proteinExistence type="predicted"/>
<dbReference type="InterPro" id="IPR036291">
    <property type="entry name" value="NAD(P)-bd_dom_sf"/>
</dbReference>
<keyword evidence="2" id="KW-0032">Aminotransferase</keyword>
<dbReference type="InterPro" id="IPR015424">
    <property type="entry name" value="PyrdxlP-dep_Trfase"/>
</dbReference>
<evidence type="ECO:0000313" key="5">
    <source>
        <dbReference type="Proteomes" id="UP001317629"/>
    </source>
</evidence>
<dbReference type="Gene3D" id="3.40.640.10">
    <property type="entry name" value="Type I PLP-dependent aspartate aminotransferase-like (Major domain)"/>
    <property type="match status" value="1"/>
</dbReference>
<dbReference type="RefSeq" id="WP_281932204.1">
    <property type="nucleotide sequence ID" value="NZ_AP027143.1"/>
</dbReference>
<gene>
    <name evidence="4" type="ORF">SS37A_37660</name>
</gene>
<dbReference type="SUPFAM" id="SSF51735">
    <property type="entry name" value="NAD(P)-binding Rossmann-fold domains"/>
    <property type="match status" value="1"/>
</dbReference>
<dbReference type="InterPro" id="IPR049704">
    <property type="entry name" value="Aminotrans_3_PPA_site"/>
</dbReference>
<accession>A0ABN6VML8</accession>
<keyword evidence="5" id="KW-1185">Reference proteome</keyword>
<dbReference type="CDD" id="cd00610">
    <property type="entry name" value="OAT_like"/>
    <property type="match status" value="1"/>
</dbReference>
<evidence type="ECO:0000313" key="4">
    <source>
        <dbReference type="EMBL" id="BDV36236.1"/>
    </source>
</evidence>
<dbReference type="PROSITE" id="PS00600">
    <property type="entry name" value="AA_TRANSFER_CLASS_3"/>
    <property type="match status" value="1"/>
</dbReference>
<comment type="cofactor">
    <cofactor evidence="1">
        <name>pyridoxal 5'-phosphate</name>
        <dbReference type="ChEBI" id="CHEBI:597326"/>
    </cofactor>
</comment>